<dbReference type="Proteomes" id="UP000785679">
    <property type="component" value="Unassembled WGS sequence"/>
</dbReference>
<evidence type="ECO:0000313" key="2">
    <source>
        <dbReference type="Proteomes" id="UP000785679"/>
    </source>
</evidence>
<dbReference type="EMBL" id="RRYP01012289">
    <property type="protein sequence ID" value="TNV77214.1"/>
    <property type="molecule type" value="Genomic_DNA"/>
</dbReference>
<protein>
    <submittedName>
        <fullName evidence="1">Uncharacterized protein</fullName>
    </submittedName>
</protein>
<evidence type="ECO:0000313" key="1">
    <source>
        <dbReference type="EMBL" id="TNV77214.1"/>
    </source>
</evidence>
<proteinExistence type="predicted"/>
<sequence>MPRARSCEKQGLVAARKRARVSHDRSQNVSRWPLLVACLSTRLLELSLIDKNFIPIPLLNSNYISHILYVPCIIYLRRIFSFLS</sequence>
<accession>A0A8J8NMX8</accession>
<gene>
    <name evidence="1" type="ORF">FGO68_gene6163</name>
</gene>
<dbReference type="AlphaFoldDB" id="A0A8J8NMX8"/>
<keyword evidence="2" id="KW-1185">Reference proteome</keyword>
<reference evidence="1" key="1">
    <citation type="submission" date="2019-06" db="EMBL/GenBank/DDBJ databases">
        <authorList>
            <person name="Zheng W."/>
        </authorList>
    </citation>
    <scope>NUCLEOTIDE SEQUENCE</scope>
    <source>
        <strain evidence="1">QDHG01</strain>
    </source>
</reference>
<name>A0A8J8NMX8_HALGN</name>
<comment type="caution">
    <text evidence="1">The sequence shown here is derived from an EMBL/GenBank/DDBJ whole genome shotgun (WGS) entry which is preliminary data.</text>
</comment>
<organism evidence="1 2">
    <name type="scientific">Halteria grandinella</name>
    <dbReference type="NCBI Taxonomy" id="5974"/>
    <lineage>
        <taxon>Eukaryota</taxon>
        <taxon>Sar</taxon>
        <taxon>Alveolata</taxon>
        <taxon>Ciliophora</taxon>
        <taxon>Intramacronucleata</taxon>
        <taxon>Spirotrichea</taxon>
        <taxon>Stichotrichia</taxon>
        <taxon>Sporadotrichida</taxon>
        <taxon>Halteriidae</taxon>
        <taxon>Halteria</taxon>
    </lineage>
</organism>